<accession>A0A4S2MDK7</accession>
<comment type="similarity">
    <text evidence="1">Belongs to the LovG family.</text>
</comment>
<evidence type="ECO:0000313" key="4">
    <source>
        <dbReference type="EMBL" id="TGZ72428.1"/>
    </source>
</evidence>
<dbReference type="Proteomes" id="UP000308267">
    <property type="component" value="Unassembled WGS sequence"/>
</dbReference>
<dbReference type="OrthoDB" id="414698at2759"/>
<dbReference type="GO" id="GO:0005634">
    <property type="term" value="C:nucleus"/>
    <property type="evidence" value="ECO:0007669"/>
    <property type="project" value="TreeGrafter"/>
</dbReference>
<evidence type="ECO:0000256" key="1">
    <source>
        <dbReference type="ARBA" id="ARBA00005863"/>
    </source>
</evidence>
<dbReference type="InterPro" id="IPR050593">
    <property type="entry name" value="LovG"/>
</dbReference>
<evidence type="ECO:0000256" key="2">
    <source>
        <dbReference type="ARBA" id="ARBA00022801"/>
    </source>
</evidence>
<comment type="caution">
    <text evidence="4">The sequence shown here is derived from an EMBL/GenBank/DDBJ whole genome shotgun (WGS) entry which is preliminary data.</text>
</comment>
<dbReference type="GO" id="GO:0005737">
    <property type="term" value="C:cytoplasm"/>
    <property type="evidence" value="ECO:0007669"/>
    <property type="project" value="TreeGrafter"/>
</dbReference>
<dbReference type="InterPro" id="IPR029058">
    <property type="entry name" value="AB_hydrolase_fold"/>
</dbReference>
<sequence>MSAVVCSAFHFSLFISFAVTWSSFRIFSMGKLKILCFRGYRQTSDLFREKTGAFRKNLKKLCDFEFFNAPNSIPEDNGFAWWFSRPDKYFKAQNDSDCDLGFSESVRALRDFIRSHDPFDGVLAFSQGAAFALLLQLMMEHNLCDFADSPPKFSILVAPFFSRSEQHQKVYTFKSSVPTLVIYGKTDEVIQAEMSEEVLELFDPPATVYVHEGGHFIPTHADARMVYTQFLSRFMEE</sequence>
<feature type="domain" description="Serine hydrolase" evidence="3">
    <location>
        <begin position="31"/>
        <end position="224"/>
    </location>
</feature>
<evidence type="ECO:0000259" key="3">
    <source>
        <dbReference type="Pfam" id="PF03959"/>
    </source>
</evidence>
<dbReference type="InterPro" id="IPR005645">
    <property type="entry name" value="FSH-like_dom"/>
</dbReference>
<dbReference type="STRING" id="147828.A0A4S2MDK7"/>
<dbReference type="GO" id="GO:0016787">
    <property type="term" value="F:hydrolase activity"/>
    <property type="evidence" value="ECO:0007669"/>
    <property type="project" value="UniProtKB-KW"/>
</dbReference>
<keyword evidence="5" id="KW-1185">Reference proteome</keyword>
<dbReference type="Gene3D" id="3.40.50.1820">
    <property type="entry name" value="alpha/beta hydrolase"/>
    <property type="match status" value="1"/>
</dbReference>
<name>A0A4S2MDK7_OPIFE</name>
<evidence type="ECO:0000313" key="5">
    <source>
        <dbReference type="Proteomes" id="UP000308267"/>
    </source>
</evidence>
<dbReference type="GO" id="GO:0032526">
    <property type="term" value="P:response to retinoic acid"/>
    <property type="evidence" value="ECO:0007669"/>
    <property type="project" value="TreeGrafter"/>
</dbReference>
<organism evidence="4 5">
    <name type="scientific">Opisthorchis felineus</name>
    <dbReference type="NCBI Taxonomy" id="147828"/>
    <lineage>
        <taxon>Eukaryota</taxon>
        <taxon>Metazoa</taxon>
        <taxon>Spiralia</taxon>
        <taxon>Lophotrochozoa</taxon>
        <taxon>Platyhelminthes</taxon>
        <taxon>Trematoda</taxon>
        <taxon>Digenea</taxon>
        <taxon>Opisthorchiida</taxon>
        <taxon>Opisthorchiata</taxon>
        <taxon>Opisthorchiidae</taxon>
        <taxon>Opisthorchis</taxon>
    </lineage>
</organism>
<dbReference type="Pfam" id="PF03959">
    <property type="entry name" value="FSH1"/>
    <property type="match status" value="1"/>
</dbReference>
<dbReference type="PANTHER" id="PTHR48070">
    <property type="entry name" value="ESTERASE OVCA2"/>
    <property type="match status" value="1"/>
</dbReference>
<dbReference type="SUPFAM" id="SSF53474">
    <property type="entry name" value="alpha/beta-Hydrolases"/>
    <property type="match status" value="1"/>
</dbReference>
<gene>
    <name evidence="4" type="ORF">CRM22_002090</name>
</gene>
<dbReference type="AlphaFoldDB" id="A0A4S2MDK7"/>
<reference evidence="4 5" key="1">
    <citation type="journal article" date="2019" name="BMC Genomics">
        <title>New insights from Opisthorchis felineus genome: update on genomics of the epidemiologically important liver flukes.</title>
        <authorList>
            <person name="Ershov N.I."/>
            <person name="Mordvinov V.A."/>
            <person name="Prokhortchouk E.B."/>
            <person name="Pakharukova M.Y."/>
            <person name="Gunbin K.V."/>
            <person name="Ustyantsev K."/>
            <person name="Genaev M.A."/>
            <person name="Blinov A.G."/>
            <person name="Mazur A."/>
            <person name="Boulygina E."/>
            <person name="Tsygankova S."/>
            <person name="Khrameeva E."/>
            <person name="Chekanov N."/>
            <person name="Fan G."/>
            <person name="Xiao A."/>
            <person name="Zhang H."/>
            <person name="Xu X."/>
            <person name="Yang H."/>
            <person name="Solovyev V."/>
            <person name="Lee S.M."/>
            <person name="Liu X."/>
            <person name="Afonnikov D.A."/>
            <person name="Skryabin K.G."/>
        </authorList>
    </citation>
    <scope>NUCLEOTIDE SEQUENCE [LARGE SCALE GENOMIC DNA]</scope>
    <source>
        <strain evidence="4">AK-0245</strain>
        <tissue evidence="4">Whole organism</tissue>
    </source>
</reference>
<proteinExistence type="inferred from homology"/>
<dbReference type="PANTHER" id="PTHR48070:SF6">
    <property type="entry name" value="ESTERASE OVCA2"/>
    <property type="match status" value="1"/>
</dbReference>
<dbReference type="EMBL" id="SJOL01003686">
    <property type="protein sequence ID" value="TGZ72428.1"/>
    <property type="molecule type" value="Genomic_DNA"/>
</dbReference>
<protein>
    <recommendedName>
        <fullName evidence="3">Serine hydrolase domain-containing protein</fullName>
    </recommendedName>
</protein>
<keyword evidence="2" id="KW-0378">Hydrolase</keyword>